<dbReference type="CDD" id="cd00060">
    <property type="entry name" value="FHA"/>
    <property type="match status" value="1"/>
</dbReference>
<comment type="caution">
    <text evidence="3">The sequence shown here is derived from an EMBL/GenBank/DDBJ whole genome shotgun (WGS) entry which is preliminary data.</text>
</comment>
<dbReference type="SMART" id="SM00240">
    <property type="entry name" value="FHA"/>
    <property type="match status" value="1"/>
</dbReference>
<reference evidence="4" key="1">
    <citation type="journal article" date="2019" name="Int. J. Syst. Evol. Microbiol.">
        <title>The Global Catalogue of Microorganisms (GCM) 10K type strain sequencing project: providing services to taxonomists for standard genome sequencing and annotation.</title>
        <authorList>
            <consortium name="The Broad Institute Genomics Platform"/>
            <consortium name="The Broad Institute Genome Sequencing Center for Infectious Disease"/>
            <person name="Wu L."/>
            <person name="Ma J."/>
        </authorList>
    </citation>
    <scope>NUCLEOTIDE SEQUENCE [LARGE SCALE GENOMIC DNA]</scope>
    <source>
        <strain evidence="4">CGMCC 4.7329</strain>
    </source>
</reference>
<dbReference type="InterPro" id="IPR000253">
    <property type="entry name" value="FHA_dom"/>
</dbReference>
<dbReference type="RefSeq" id="WP_373291678.1">
    <property type="nucleotide sequence ID" value="NZ_BMNE01000002.1"/>
</dbReference>
<evidence type="ECO:0000313" key="3">
    <source>
        <dbReference type="EMBL" id="GGN72155.1"/>
    </source>
</evidence>
<dbReference type="SUPFAM" id="SSF46894">
    <property type="entry name" value="C-terminal effector domain of the bipartite response regulators"/>
    <property type="match status" value="1"/>
</dbReference>
<dbReference type="InterPro" id="IPR008984">
    <property type="entry name" value="SMAD_FHA_dom_sf"/>
</dbReference>
<name>A0ABQ2K8T8_9NOCA</name>
<sequence length="234" mass="25277">MARASGARALGNNVSTAVDWHVWPRPPGVCTLTSAFGNGSRREYRLDHYGGTVSIGRSDAADIVVSDDSTVSRLHAVIEQICDCWVVVDDGMSTNGTFVNGERIGGRRTLESGDTLKVGQTVFTFSEDGHSPVEEVPTTPVLRVSRSSLTDAQYLVLEALCGSREGELAHCYPASNCRIAQDLCLSIATVKTHLRALCRTFQVDDFPQNQKRVELVERALASGVLADRKPGVAD</sequence>
<organism evidence="3 4">
    <name type="scientific">Nocardia rhizosphaerihabitans</name>
    <dbReference type="NCBI Taxonomy" id="1691570"/>
    <lineage>
        <taxon>Bacteria</taxon>
        <taxon>Bacillati</taxon>
        <taxon>Actinomycetota</taxon>
        <taxon>Actinomycetes</taxon>
        <taxon>Mycobacteriales</taxon>
        <taxon>Nocardiaceae</taxon>
        <taxon>Nocardia</taxon>
    </lineage>
</organism>
<dbReference type="InterPro" id="IPR016032">
    <property type="entry name" value="Sig_transdc_resp-reg_C-effctor"/>
</dbReference>
<dbReference type="Gene3D" id="1.10.10.10">
    <property type="entry name" value="Winged helix-like DNA-binding domain superfamily/Winged helix DNA-binding domain"/>
    <property type="match status" value="1"/>
</dbReference>
<dbReference type="InterPro" id="IPR050923">
    <property type="entry name" value="Cell_Proc_Reg/RNA_Proc"/>
</dbReference>
<dbReference type="SUPFAM" id="SSF49879">
    <property type="entry name" value="SMAD/FHA domain"/>
    <property type="match status" value="1"/>
</dbReference>
<evidence type="ECO:0000313" key="4">
    <source>
        <dbReference type="Proteomes" id="UP000658127"/>
    </source>
</evidence>
<dbReference type="Pfam" id="PF00498">
    <property type="entry name" value="FHA"/>
    <property type="match status" value="1"/>
</dbReference>
<gene>
    <name evidence="3" type="ORF">GCM10011610_13110</name>
</gene>
<proteinExistence type="predicted"/>
<dbReference type="PROSITE" id="PS50006">
    <property type="entry name" value="FHA_DOMAIN"/>
    <property type="match status" value="1"/>
</dbReference>
<evidence type="ECO:0000256" key="1">
    <source>
        <dbReference type="ARBA" id="ARBA00022553"/>
    </source>
</evidence>
<keyword evidence="4" id="KW-1185">Reference proteome</keyword>
<dbReference type="EMBL" id="BMNE01000002">
    <property type="protein sequence ID" value="GGN72155.1"/>
    <property type="molecule type" value="Genomic_DNA"/>
</dbReference>
<dbReference type="Gene3D" id="2.60.200.20">
    <property type="match status" value="1"/>
</dbReference>
<keyword evidence="1" id="KW-0597">Phosphoprotein</keyword>
<feature type="domain" description="FHA" evidence="2">
    <location>
        <begin position="53"/>
        <end position="104"/>
    </location>
</feature>
<dbReference type="Proteomes" id="UP000658127">
    <property type="component" value="Unassembled WGS sequence"/>
</dbReference>
<dbReference type="InterPro" id="IPR036388">
    <property type="entry name" value="WH-like_DNA-bd_sf"/>
</dbReference>
<dbReference type="PANTHER" id="PTHR23308">
    <property type="entry name" value="NUCLEAR INHIBITOR OF PROTEIN PHOSPHATASE-1"/>
    <property type="match status" value="1"/>
</dbReference>
<protein>
    <recommendedName>
        <fullName evidence="2">FHA domain-containing protein</fullName>
    </recommendedName>
</protein>
<evidence type="ECO:0000259" key="2">
    <source>
        <dbReference type="PROSITE" id="PS50006"/>
    </source>
</evidence>
<accession>A0ABQ2K8T8</accession>